<feature type="domain" description="DH" evidence="3">
    <location>
        <begin position="60"/>
        <end position="281"/>
    </location>
</feature>
<dbReference type="PANTHER" id="PTHR12673">
    <property type="entry name" value="FACIOGENITAL DYSPLASIA PROTEIN"/>
    <property type="match status" value="1"/>
</dbReference>
<dbReference type="PROSITE" id="PS50010">
    <property type="entry name" value="DH_2"/>
    <property type="match status" value="1"/>
</dbReference>
<dbReference type="Gene3D" id="1.20.900.10">
    <property type="entry name" value="Dbl homology (DH) domain"/>
    <property type="match status" value="1"/>
</dbReference>
<dbReference type="PANTHER" id="PTHR12673:SF270">
    <property type="entry name" value="FYVE-TYPE DOMAIN-CONTAINING PROTEIN"/>
    <property type="match status" value="1"/>
</dbReference>
<feature type="chain" id="PRO_5032635658" description="DH domain-containing protein" evidence="2">
    <location>
        <begin position="19"/>
        <end position="429"/>
    </location>
</feature>
<gene>
    <name evidence="4" type="ORF">C361_03696</name>
</gene>
<dbReference type="GO" id="GO:0005085">
    <property type="term" value="F:guanyl-nucleotide exchange factor activity"/>
    <property type="evidence" value="ECO:0007669"/>
    <property type="project" value="InterPro"/>
</dbReference>
<dbReference type="SMART" id="SM00325">
    <property type="entry name" value="RhoGEF"/>
    <property type="match status" value="1"/>
</dbReference>
<sequence>MGFCGFFATLFCTSVVRIDTNYTPRTKDFFSGHTTISRKSSTSTPQSNKRTQKFSEKASGRSRVLQEFITSEMTYVNLLQEFDHVYIHTAYEPLASNFGNKASTESSLGTILTAEERKTMFRGLQEILKLHSQHILPQLVDATKSVLQQNDGPEDDRSIEAAMNICKVICEFSEWFKLYSSYSVTCDNATIKLTQWISGAGITKQDKARVQAYLAKCKANRRHSQLDMTGYLLLPVQRLTRYKMLLEQLERFTPPAPAGSRDYVTEALARISIVLVYVNDFKRSLDSRSRLCHWADHISVVGPSSLVQPHRVLIREGPVNFIARGAMIKAPLGILKPGKHMSRDIATVDKMCMAVLCHDLLVLADSATGRYKGRLGLIDVVRLSAMGEARVEWGNVVVFEAYDLSYYLQVDNQIVAEGWVQAINHCRRK</sequence>
<dbReference type="Gene3D" id="2.30.29.30">
    <property type="entry name" value="Pleckstrin-homology domain (PH domain)/Phosphotyrosine-binding domain (PTB)"/>
    <property type="match status" value="1"/>
</dbReference>
<keyword evidence="2" id="KW-0732">Signal</keyword>
<dbReference type="Proteomes" id="UP000199727">
    <property type="component" value="Unassembled WGS sequence"/>
</dbReference>
<dbReference type="InterPro" id="IPR011993">
    <property type="entry name" value="PH-like_dom_sf"/>
</dbReference>
<dbReference type="InterPro" id="IPR000219">
    <property type="entry name" value="DH_dom"/>
</dbReference>
<evidence type="ECO:0000259" key="3">
    <source>
        <dbReference type="PROSITE" id="PS50010"/>
    </source>
</evidence>
<accession>A0A854QB39</accession>
<dbReference type="OrthoDB" id="660555at2759"/>
<dbReference type="InterPro" id="IPR051092">
    <property type="entry name" value="FYVE_RhoGEF_PH"/>
</dbReference>
<dbReference type="AlphaFoldDB" id="A0A854QB39"/>
<dbReference type="CDD" id="cd00160">
    <property type="entry name" value="RhoGEF"/>
    <property type="match status" value="1"/>
</dbReference>
<reference evidence="4 5" key="1">
    <citation type="submission" date="2017-06" db="EMBL/GenBank/DDBJ databases">
        <title>Global population genomics of the pathogenic fungus Cryptococcus neoformans var. grubii.</title>
        <authorList>
            <person name="Cuomo C."/>
            <person name="Litvintseva A."/>
            <person name="Chen Y."/>
            <person name="Young S."/>
            <person name="Zeng Q."/>
            <person name="Chapman S."/>
            <person name="Gujja S."/>
            <person name="Saif S."/>
            <person name="Birren B."/>
        </authorList>
    </citation>
    <scope>NUCLEOTIDE SEQUENCE [LARGE SCALE GENOMIC DNA]</scope>
    <source>
        <strain evidence="4 5">Tu259-1</strain>
    </source>
</reference>
<protein>
    <recommendedName>
        <fullName evidence="3">DH domain-containing protein</fullName>
    </recommendedName>
</protein>
<evidence type="ECO:0000313" key="4">
    <source>
        <dbReference type="EMBL" id="OXG20721.1"/>
    </source>
</evidence>
<feature type="region of interest" description="Disordered" evidence="1">
    <location>
        <begin position="33"/>
        <end position="58"/>
    </location>
</feature>
<dbReference type="SUPFAM" id="SSF50729">
    <property type="entry name" value="PH domain-like"/>
    <property type="match status" value="1"/>
</dbReference>
<name>A0A854QB39_CRYNE</name>
<dbReference type="GO" id="GO:0005737">
    <property type="term" value="C:cytoplasm"/>
    <property type="evidence" value="ECO:0007669"/>
    <property type="project" value="TreeGrafter"/>
</dbReference>
<dbReference type="EMBL" id="AMKT01000044">
    <property type="protein sequence ID" value="OXG20721.1"/>
    <property type="molecule type" value="Genomic_DNA"/>
</dbReference>
<dbReference type="Pfam" id="PF00621">
    <property type="entry name" value="RhoGEF"/>
    <property type="match status" value="1"/>
</dbReference>
<proteinExistence type="predicted"/>
<dbReference type="InterPro" id="IPR035899">
    <property type="entry name" value="DBL_dom_sf"/>
</dbReference>
<dbReference type="SUPFAM" id="SSF48065">
    <property type="entry name" value="DBL homology domain (DH-domain)"/>
    <property type="match status" value="1"/>
</dbReference>
<organism evidence="4 5">
    <name type="scientific">Cryptococcus neoformans Tu259-1</name>
    <dbReference type="NCBI Taxonomy" id="1230072"/>
    <lineage>
        <taxon>Eukaryota</taxon>
        <taxon>Fungi</taxon>
        <taxon>Dikarya</taxon>
        <taxon>Basidiomycota</taxon>
        <taxon>Agaricomycotina</taxon>
        <taxon>Tremellomycetes</taxon>
        <taxon>Tremellales</taxon>
        <taxon>Cryptococcaceae</taxon>
        <taxon>Cryptococcus</taxon>
        <taxon>Cryptococcus neoformans species complex</taxon>
    </lineage>
</organism>
<evidence type="ECO:0000313" key="5">
    <source>
        <dbReference type="Proteomes" id="UP000199727"/>
    </source>
</evidence>
<comment type="caution">
    <text evidence="4">The sequence shown here is derived from an EMBL/GenBank/DDBJ whole genome shotgun (WGS) entry which is preliminary data.</text>
</comment>
<evidence type="ECO:0000256" key="2">
    <source>
        <dbReference type="SAM" id="SignalP"/>
    </source>
</evidence>
<evidence type="ECO:0000256" key="1">
    <source>
        <dbReference type="SAM" id="MobiDB-lite"/>
    </source>
</evidence>
<feature type="compositionally biased region" description="Polar residues" evidence="1">
    <location>
        <begin position="33"/>
        <end position="49"/>
    </location>
</feature>
<feature type="signal peptide" evidence="2">
    <location>
        <begin position="1"/>
        <end position="18"/>
    </location>
</feature>